<proteinExistence type="inferred from homology"/>
<comment type="subcellular location">
    <subcellularLocation>
        <location evidence="1 7">Nucleus</location>
    </subcellularLocation>
</comment>
<dbReference type="Gene3D" id="1.10.10.1340">
    <property type="entry name" value="Mediator of RNA polymerase II, submodule Med31 (Soh1)"/>
    <property type="match status" value="1"/>
</dbReference>
<evidence type="ECO:0000256" key="8">
    <source>
        <dbReference type="SAM" id="MobiDB-lite"/>
    </source>
</evidence>
<accession>A0A830H7Q7</accession>
<keyword evidence="10" id="KW-1185">Reference proteome</keyword>
<dbReference type="GO" id="GO:0003712">
    <property type="term" value="F:transcription coregulator activity"/>
    <property type="evidence" value="ECO:0007669"/>
    <property type="project" value="InterPro"/>
</dbReference>
<evidence type="ECO:0000256" key="5">
    <source>
        <dbReference type="ARBA" id="ARBA00023163"/>
    </source>
</evidence>
<comment type="function">
    <text evidence="7">Component of the Mediator complex, a coactivator involved in the regulated transcription of nearly all RNA polymerase II-dependent genes. Mediator functions as a bridge to convey information from gene-specific regulatory proteins to the basal RNA polymerase II transcription machinery. Mediator is recruited to promoters by direct interactions with regulatory proteins and serves as a scaffold for the assembly of a functional preinitiation complex with RNA polymerase II and the general transcription factors.</text>
</comment>
<keyword evidence="4 7" id="KW-0010">Activator</keyword>
<evidence type="ECO:0000256" key="3">
    <source>
        <dbReference type="ARBA" id="ARBA00023015"/>
    </source>
</evidence>
<dbReference type="InterPro" id="IPR008831">
    <property type="entry name" value="Mediator_Med31"/>
</dbReference>
<dbReference type="EMBL" id="BNJQ01000001">
    <property type="protein sequence ID" value="GHP01711.1"/>
    <property type="molecule type" value="Genomic_DNA"/>
</dbReference>
<dbReference type="Proteomes" id="UP000660262">
    <property type="component" value="Unassembled WGS sequence"/>
</dbReference>
<evidence type="ECO:0000256" key="2">
    <source>
        <dbReference type="ARBA" id="ARBA00006378"/>
    </source>
</evidence>
<dbReference type="GO" id="GO:0006355">
    <property type="term" value="P:regulation of DNA-templated transcription"/>
    <property type="evidence" value="ECO:0007669"/>
    <property type="project" value="InterPro"/>
</dbReference>
<dbReference type="GO" id="GO:0016592">
    <property type="term" value="C:mediator complex"/>
    <property type="evidence" value="ECO:0007669"/>
    <property type="project" value="InterPro"/>
</dbReference>
<feature type="region of interest" description="Disordered" evidence="8">
    <location>
        <begin position="1"/>
        <end position="43"/>
    </location>
</feature>
<keyword evidence="3 7" id="KW-0805">Transcription regulation</keyword>
<sequence>MASQDGDVTMVDAAGADESAPARDNNKDANANGQDSAPAGQPPSIVTAATEEERFALELEFVSSLANPAYLHHLAMHGYFDDESFVMFLEYLLYWTKPPYCQHVQYPHALAFLELLQTSAFRAAIKNGNVKQACQQQQFASWTFLRDNAARAAYGLGETTTGVATPGE</sequence>
<gene>
    <name evidence="9" type="ORF">PPROV_000046800</name>
</gene>
<reference evidence="9" key="1">
    <citation type="submission" date="2020-10" db="EMBL/GenBank/DDBJ databases">
        <title>Unveiling of a novel bifunctional photoreceptor, Dualchrome1, isolated from a cosmopolitan green alga.</title>
        <authorList>
            <person name="Suzuki S."/>
            <person name="Kawachi M."/>
        </authorList>
    </citation>
    <scope>NUCLEOTIDE SEQUENCE</scope>
    <source>
        <strain evidence="9">NIES 2893</strain>
    </source>
</reference>
<comment type="similarity">
    <text evidence="2 7">Belongs to the Mediator complex subunit 31 family.</text>
</comment>
<protein>
    <recommendedName>
        <fullName evidence="7">Mediator of RNA polymerase II transcription subunit 31</fullName>
    </recommendedName>
</protein>
<evidence type="ECO:0000313" key="9">
    <source>
        <dbReference type="EMBL" id="GHP01711.1"/>
    </source>
</evidence>
<evidence type="ECO:0000313" key="10">
    <source>
        <dbReference type="Proteomes" id="UP000660262"/>
    </source>
</evidence>
<dbReference type="InterPro" id="IPR038089">
    <property type="entry name" value="Med31_sf"/>
</dbReference>
<comment type="subunit">
    <text evidence="7">Component of the Mediator complex.</text>
</comment>
<evidence type="ECO:0000256" key="1">
    <source>
        <dbReference type="ARBA" id="ARBA00004123"/>
    </source>
</evidence>
<dbReference type="AlphaFoldDB" id="A0A830H7Q7"/>
<comment type="caution">
    <text evidence="9">The sequence shown here is derived from an EMBL/GenBank/DDBJ whole genome shotgun (WGS) entry which is preliminary data.</text>
</comment>
<evidence type="ECO:0000256" key="4">
    <source>
        <dbReference type="ARBA" id="ARBA00023159"/>
    </source>
</evidence>
<evidence type="ECO:0000256" key="6">
    <source>
        <dbReference type="ARBA" id="ARBA00023242"/>
    </source>
</evidence>
<keyword evidence="5 7" id="KW-0804">Transcription</keyword>
<evidence type="ECO:0000256" key="7">
    <source>
        <dbReference type="RuleBase" id="RU364129"/>
    </source>
</evidence>
<dbReference type="OrthoDB" id="10257739at2759"/>
<keyword evidence="6 7" id="KW-0539">Nucleus</keyword>
<organism evidence="9 10">
    <name type="scientific">Pycnococcus provasolii</name>
    <dbReference type="NCBI Taxonomy" id="41880"/>
    <lineage>
        <taxon>Eukaryota</taxon>
        <taxon>Viridiplantae</taxon>
        <taxon>Chlorophyta</taxon>
        <taxon>Pseudoscourfieldiophyceae</taxon>
        <taxon>Pseudoscourfieldiales</taxon>
        <taxon>Pycnococcaceae</taxon>
        <taxon>Pycnococcus</taxon>
    </lineage>
</organism>
<dbReference type="PANTHER" id="PTHR13186">
    <property type="entry name" value="MEDIATOR OF RNA POLYMERASE II TRANSCRIPTION SUBUNIT 31"/>
    <property type="match status" value="1"/>
</dbReference>
<name>A0A830H7Q7_9CHLO</name>
<dbReference type="Pfam" id="PF05669">
    <property type="entry name" value="Med31"/>
    <property type="match status" value="1"/>
</dbReference>